<protein>
    <submittedName>
        <fullName evidence="5">Glycosyl transferase group 1 WefN</fullName>
    </submittedName>
</protein>
<dbReference type="Pfam" id="PF13439">
    <property type="entry name" value="Glyco_transf_4"/>
    <property type="match status" value="1"/>
</dbReference>
<evidence type="ECO:0000256" key="1">
    <source>
        <dbReference type="ARBA" id="ARBA00022676"/>
    </source>
</evidence>
<dbReference type="HOGENOM" id="CLU_009583_0_0_11"/>
<dbReference type="EMBL" id="CP001750">
    <property type="protein sequence ID" value="ADB10433.1"/>
    <property type="molecule type" value="Genomic_DNA"/>
</dbReference>
<dbReference type="PANTHER" id="PTHR12526">
    <property type="entry name" value="GLYCOSYLTRANSFERASE"/>
    <property type="match status" value="1"/>
</dbReference>
<proteinExistence type="predicted"/>
<dbReference type="KEGG" id="bde:BDP_1850"/>
<evidence type="ECO:0000259" key="3">
    <source>
        <dbReference type="Pfam" id="PF00534"/>
    </source>
</evidence>
<organism evidence="5 6">
    <name type="scientific">Bifidobacterium dentium (strain ATCC 27534 / DSM 20436 / JCM 1195 / Bd1)</name>
    <dbReference type="NCBI Taxonomy" id="401473"/>
    <lineage>
        <taxon>Bacteria</taxon>
        <taxon>Bacillati</taxon>
        <taxon>Actinomycetota</taxon>
        <taxon>Actinomycetes</taxon>
        <taxon>Bifidobacteriales</taxon>
        <taxon>Bifidobacteriaceae</taxon>
        <taxon>Bifidobacterium</taxon>
    </lineage>
</organism>
<dbReference type="Gene3D" id="3.40.50.2000">
    <property type="entry name" value="Glycogen Phosphorylase B"/>
    <property type="match status" value="2"/>
</dbReference>
<evidence type="ECO:0000313" key="6">
    <source>
        <dbReference type="Proteomes" id="UP000008693"/>
    </source>
</evidence>
<dbReference type="Proteomes" id="UP000008693">
    <property type="component" value="Chromosome"/>
</dbReference>
<dbReference type="STRING" id="401473.BDP_1850"/>
<dbReference type="PANTHER" id="PTHR12526:SF630">
    <property type="entry name" value="GLYCOSYLTRANSFERASE"/>
    <property type="match status" value="1"/>
</dbReference>
<dbReference type="InterPro" id="IPR028098">
    <property type="entry name" value="Glyco_trans_4-like_N"/>
</dbReference>
<dbReference type="CDD" id="cd03820">
    <property type="entry name" value="GT4_AmsD-like"/>
    <property type="match status" value="1"/>
</dbReference>
<keyword evidence="2 5" id="KW-0808">Transferase</keyword>
<dbReference type="InterPro" id="IPR001296">
    <property type="entry name" value="Glyco_trans_1"/>
</dbReference>
<dbReference type="RefSeq" id="WP_012902474.1">
    <property type="nucleotide sequence ID" value="NC_013714.1"/>
</dbReference>
<dbReference type="SUPFAM" id="SSF53756">
    <property type="entry name" value="UDP-Glycosyltransferase/glycogen phosphorylase"/>
    <property type="match status" value="1"/>
</dbReference>
<name>D2Q668_BIFDB</name>
<reference evidence="5 6" key="1">
    <citation type="journal article" date="2009" name="PLoS Genet.">
        <title>The Bifidobacterium dentium Bd1 genome sequence reflects its genetic adaptation to the human oral cavity.</title>
        <authorList>
            <person name="Ventura M."/>
            <person name="Turroni F."/>
            <person name="Zomer A."/>
            <person name="Foroni E."/>
            <person name="Giubellini V."/>
            <person name="Bottacini F."/>
            <person name="Canchaya C."/>
            <person name="Claesson M.J."/>
            <person name="He F."/>
            <person name="Mantzourani M."/>
            <person name="Mulas L."/>
            <person name="Ferrarini A."/>
            <person name="Gao B."/>
            <person name="Delledonne M."/>
            <person name="Henrissat B."/>
            <person name="Coutinho P."/>
            <person name="Oggioni M."/>
            <person name="Gupta R.S."/>
            <person name="Zhang Z."/>
            <person name="Beighton D."/>
            <person name="Fitzgerald G.F."/>
            <person name="O'Toole P.W."/>
            <person name="van Sinderen D."/>
        </authorList>
    </citation>
    <scope>NUCLEOTIDE SEQUENCE [LARGE SCALE GENOMIC DNA]</scope>
    <source>
        <strain evidence="6">ATCC 27534 / DSM 20436 / JCM 1195 / Bd1</strain>
    </source>
</reference>
<dbReference type="eggNOG" id="COG0438">
    <property type="taxonomic scope" value="Bacteria"/>
</dbReference>
<gene>
    <name evidence="5" type="primary">wefN</name>
    <name evidence="5" type="ordered locus">BDP_1850</name>
</gene>
<accession>D2Q668</accession>
<evidence type="ECO:0000256" key="2">
    <source>
        <dbReference type="ARBA" id="ARBA00022679"/>
    </source>
</evidence>
<dbReference type="CAZy" id="GT4">
    <property type="family name" value="Glycosyltransferase Family 4"/>
</dbReference>
<evidence type="ECO:0000313" key="5">
    <source>
        <dbReference type="EMBL" id="ADB10433.1"/>
    </source>
</evidence>
<keyword evidence="1" id="KW-0328">Glycosyltransferase</keyword>
<feature type="domain" description="Glycosyltransferase subfamily 4-like N-terminal" evidence="4">
    <location>
        <begin position="14"/>
        <end position="169"/>
    </location>
</feature>
<feature type="domain" description="Glycosyl transferase family 1" evidence="3">
    <location>
        <begin position="181"/>
        <end position="331"/>
    </location>
</feature>
<keyword evidence="6" id="KW-1185">Reference proteome</keyword>
<dbReference type="GeneID" id="31607003"/>
<sequence length="366" mass="41517">MHIGFFSGDITRSGGTENVSIMIANELLARTDYEISFVSLFEEHDSPFFSIDPSIRRFELYPTVTHGMQHYFDTCRRLRNIVDNQHIDVLIDIDGILDMYSLPVKHSTGVKVVSWEHFNYLQNPGVPYRKLTRRWAARRADAIVTLTETDRKLYEGNLKLKCPIMAIANPMGTPTEVSYDADSRLILSSGRLTYQKGFDLLVKVASKVLPNHPDWQWMVLGEGEDRPVLEQMIHDASLDNQLVLEGRVDDMDSYYRRSAMFVMTSRFEGLPMVLLEAKAHRLPLISFDCPTGPSEVIEDGVNGAVVPLGDIDTMAATINTLIDDRAKRVEYSSMSGSNAERYDMATIFDGWRWLLRSFDSSGTRAD</sequence>
<evidence type="ECO:0000259" key="4">
    <source>
        <dbReference type="Pfam" id="PF13439"/>
    </source>
</evidence>
<dbReference type="Pfam" id="PF00534">
    <property type="entry name" value="Glycos_transf_1"/>
    <property type="match status" value="1"/>
</dbReference>
<dbReference type="AlphaFoldDB" id="D2Q668"/>
<dbReference type="GO" id="GO:0016757">
    <property type="term" value="F:glycosyltransferase activity"/>
    <property type="evidence" value="ECO:0007669"/>
    <property type="project" value="UniProtKB-KW"/>
</dbReference>